<dbReference type="AlphaFoldDB" id="A0A1G6L8D4"/>
<dbReference type="InterPro" id="IPR005543">
    <property type="entry name" value="PASTA_dom"/>
</dbReference>
<dbReference type="STRING" id="1640674.SAMN05216323_102924"/>
<evidence type="ECO:0000256" key="2">
    <source>
        <dbReference type="ARBA" id="ARBA00023136"/>
    </source>
</evidence>
<keyword evidence="5" id="KW-0131">Cell cycle</keyword>
<dbReference type="SUPFAM" id="SSF54184">
    <property type="entry name" value="Penicillin-binding protein 2x (pbp-2x), c-terminal domain"/>
    <property type="match status" value="1"/>
</dbReference>
<dbReference type="PANTHER" id="PTHR30627:SF1">
    <property type="entry name" value="PEPTIDOGLYCAN D,D-TRANSPEPTIDASE FTSI"/>
    <property type="match status" value="1"/>
</dbReference>
<dbReference type="GO" id="GO:0071555">
    <property type="term" value="P:cell wall organization"/>
    <property type="evidence" value="ECO:0007669"/>
    <property type="project" value="TreeGrafter"/>
</dbReference>
<evidence type="ECO:0000256" key="3">
    <source>
        <dbReference type="SAM" id="Phobius"/>
    </source>
</evidence>
<feature type="domain" description="PASTA" evidence="4">
    <location>
        <begin position="648"/>
        <end position="706"/>
    </location>
</feature>
<dbReference type="PROSITE" id="PS51178">
    <property type="entry name" value="PASTA"/>
    <property type="match status" value="1"/>
</dbReference>
<name>A0A1G6L8D4_9BACT</name>
<dbReference type="PANTHER" id="PTHR30627">
    <property type="entry name" value="PEPTIDOGLYCAN D,D-TRANSPEPTIDASE"/>
    <property type="match status" value="1"/>
</dbReference>
<evidence type="ECO:0000259" key="4">
    <source>
        <dbReference type="PROSITE" id="PS51178"/>
    </source>
</evidence>
<keyword evidence="2 3" id="KW-0472">Membrane</keyword>
<dbReference type="SMART" id="SM00740">
    <property type="entry name" value="PASTA"/>
    <property type="match status" value="1"/>
</dbReference>
<evidence type="ECO:0000313" key="5">
    <source>
        <dbReference type="EMBL" id="SDC39025.1"/>
    </source>
</evidence>
<feature type="transmembrane region" description="Helical" evidence="3">
    <location>
        <begin position="9"/>
        <end position="33"/>
    </location>
</feature>
<accession>A0A1G6L8D4</accession>
<keyword evidence="3" id="KW-0812">Transmembrane</keyword>
<dbReference type="CDD" id="cd06575">
    <property type="entry name" value="PASTA_Pbp2x-like_2"/>
    <property type="match status" value="1"/>
</dbReference>
<dbReference type="SUPFAM" id="SSF56601">
    <property type="entry name" value="beta-lactamase/transpeptidase-like"/>
    <property type="match status" value="1"/>
</dbReference>
<reference evidence="5 6" key="1">
    <citation type="submission" date="2016-09" db="EMBL/GenBank/DDBJ databases">
        <authorList>
            <person name="Capua I."/>
            <person name="De Benedictis P."/>
            <person name="Joannis T."/>
            <person name="Lombin L.H."/>
            <person name="Cattoli G."/>
        </authorList>
    </citation>
    <scope>NUCLEOTIDE SEQUENCE [LARGE SCALE GENOMIC DNA]</scope>
    <source>
        <strain evidence="5 6">A7P-90m</strain>
    </source>
</reference>
<dbReference type="InterPro" id="IPR050515">
    <property type="entry name" value="Beta-lactam/transpept"/>
</dbReference>
<proteinExistence type="predicted"/>
<keyword evidence="5" id="KW-0132">Cell division</keyword>
<dbReference type="Pfam" id="PF03793">
    <property type="entry name" value="PASTA"/>
    <property type="match status" value="1"/>
</dbReference>
<dbReference type="Gene3D" id="3.90.1310.10">
    <property type="entry name" value="Penicillin-binding protein 2a (Domain 2)"/>
    <property type="match status" value="1"/>
</dbReference>
<dbReference type="InterPro" id="IPR036138">
    <property type="entry name" value="PBP_dimer_sf"/>
</dbReference>
<comment type="subcellular location">
    <subcellularLocation>
        <location evidence="1">Membrane</location>
    </subcellularLocation>
</comment>
<dbReference type="Gene3D" id="3.30.450.330">
    <property type="match status" value="1"/>
</dbReference>
<dbReference type="Gene3D" id="3.30.10.20">
    <property type="match status" value="1"/>
</dbReference>
<dbReference type="GO" id="GO:0008658">
    <property type="term" value="F:penicillin binding"/>
    <property type="evidence" value="ECO:0007669"/>
    <property type="project" value="InterPro"/>
</dbReference>
<keyword evidence="3" id="KW-1133">Transmembrane helix</keyword>
<sequence>MAGSIKSDVVWRVAAVYFFVLMMGMLIIGKAIYIQFVEGPGLREKAQNITFRELAIEPSRGDILAMDGRLLSTSVPYYEVRIDLRAAGLTNEIFYDKVDSLAYCLARMFGDRSAYSYRSFLVNGRKHDKGSRYFMIHPRLVNYIELKRLMTFPILRLPKNVGGFMPVQVNRRIRTNDYLAARTIGGVNESGVAVGIEGSFNHELKGKAGLVLAQRIAGKTWIPVNSDEAISPEDGIDVVTTLDIDLQDVAQNALRKQLSAHNAEHGSVVLMEVETGEIRAIANLKRDSDGSYSEAYNYAIAESTEPGSTFKIASLIALLEDGYVDLDDSVDTENGRFLYFDKWIVDSHEGGLGKLSVQQVFELSSNVGVAKLMIKHYKGKETSFIDRLYSMKVNEPLNLQIKGEVPPEIKYPGDKYWSGVSLPMMSIGYEVRVTPLQTLTFYNAIANGGKMVKPLFVKELRKHGSTIRTFSTEVLTSSICNRSTLRKVRRILEGVVTDGTAKNLKNDTYSIAGKTGTAQIARGKGGYGYEGQKTYQASFVGYFPANDPKYSCIVVVSSPSNAVYYGNVVSGPIFKEIADKVYAKSLEWHEPLSRPSKAIDMPVSQGGYREDLQEVCNDLDIPVYDDGINTTWISTQGKGDYVEFKKRTIIQNLVPNVMDMGLKDALFLLENAGMRVNFSGHGAVVGQSIQSGTRVVKGSQIHITLR</sequence>
<dbReference type="GO" id="GO:0005886">
    <property type="term" value="C:plasma membrane"/>
    <property type="evidence" value="ECO:0007669"/>
    <property type="project" value="TreeGrafter"/>
</dbReference>
<dbReference type="GO" id="GO:0051301">
    <property type="term" value="P:cell division"/>
    <property type="evidence" value="ECO:0007669"/>
    <property type="project" value="UniProtKB-KW"/>
</dbReference>
<dbReference type="Pfam" id="PF00905">
    <property type="entry name" value="Transpeptidase"/>
    <property type="match status" value="1"/>
</dbReference>
<dbReference type="InterPro" id="IPR001460">
    <property type="entry name" value="PCN-bd_Tpept"/>
</dbReference>
<dbReference type="SUPFAM" id="SSF56519">
    <property type="entry name" value="Penicillin binding protein dimerisation domain"/>
    <property type="match status" value="1"/>
</dbReference>
<gene>
    <name evidence="5" type="ORF">SAMN05216323_102924</name>
</gene>
<keyword evidence="6" id="KW-1185">Reference proteome</keyword>
<dbReference type="RefSeq" id="WP_092438129.1">
    <property type="nucleotide sequence ID" value="NZ_FMYP01000029.1"/>
</dbReference>
<dbReference type="Proteomes" id="UP000199452">
    <property type="component" value="Unassembled WGS sequence"/>
</dbReference>
<dbReference type="EMBL" id="FMYP01000029">
    <property type="protein sequence ID" value="SDC39025.1"/>
    <property type="molecule type" value="Genomic_DNA"/>
</dbReference>
<protein>
    <submittedName>
        <fullName evidence="5">Cell division protein FtsI (Penicillin-binding protein 3)</fullName>
    </submittedName>
</protein>
<dbReference type="InterPro" id="IPR012338">
    <property type="entry name" value="Beta-lactam/transpept-like"/>
</dbReference>
<evidence type="ECO:0000256" key="1">
    <source>
        <dbReference type="ARBA" id="ARBA00004370"/>
    </source>
</evidence>
<dbReference type="Gene3D" id="3.40.710.10">
    <property type="entry name" value="DD-peptidase/beta-lactamase superfamily"/>
    <property type="match status" value="1"/>
</dbReference>
<dbReference type="OrthoDB" id="9804124at2"/>
<evidence type="ECO:0000313" key="6">
    <source>
        <dbReference type="Proteomes" id="UP000199452"/>
    </source>
</evidence>
<organism evidence="5 6">
    <name type="scientific">Williamwhitmania taraxaci</name>
    <dbReference type="NCBI Taxonomy" id="1640674"/>
    <lineage>
        <taxon>Bacteria</taxon>
        <taxon>Pseudomonadati</taxon>
        <taxon>Bacteroidota</taxon>
        <taxon>Bacteroidia</taxon>
        <taxon>Bacteroidales</taxon>
        <taxon>Williamwhitmaniaceae</taxon>
        <taxon>Williamwhitmania</taxon>
    </lineage>
</organism>